<dbReference type="Proteomes" id="UP000198599">
    <property type="component" value="Unassembled WGS sequence"/>
</dbReference>
<sequence>MTQTQIPSDENTQFARLLLDPEDYCNIVGVSLKNFMLGPRVGGVGGNEAQHRFWTRMRKTGSATKTAVTKFIRQLEAKHRLSFLSPQDVPPEVIRLGAWSIAQPGLRERGTHTLEAVQRAVLASDHLQAVVTSGGTKALASELRRVPKSRVAPLFHECASMLETTNRADLQAIMAPIHIFMASVFVFNLLIETGPDRTEGVLALHKLACGDAIRRGPRLALARWLDTAQGALGYETKSVFYAALSPHLDPENARIEWSKVASGRDMPPLDRLRSDLKRVVELSGACKASSDHYHRLDLGLCYCAFVARSYAYLQKQNVTKARKPFLLAAAEVEEGWSQTSQPA</sequence>
<dbReference type="AlphaFoldDB" id="A0A1I5H3X3"/>
<keyword evidence="2" id="KW-1185">Reference proteome</keyword>
<accession>A0A1I5H3X3</accession>
<proteinExistence type="predicted"/>
<dbReference type="EMBL" id="FOVP01000053">
    <property type="protein sequence ID" value="SFO42945.1"/>
    <property type="molecule type" value="Genomic_DNA"/>
</dbReference>
<name>A0A1I5H3X3_9RHOB</name>
<reference evidence="2" key="1">
    <citation type="submission" date="2016-10" db="EMBL/GenBank/DDBJ databases">
        <authorList>
            <person name="Varghese N."/>
            <person name="Submissions S."/>
        </authorList>
    </citation>
    <scope>NUCLEOTIDE SEQUENCE [LARGE SCALE GENOMIC DNA]</scope>
    <source>
        <strain evidence="2">DSM 28463</strain>
    </source>
</reference>
<gene>
    <name evidence="1" type="ORF">SAMN04487859_1533</name>
</gene>
<protein>
    <submittedName>
        <fullName evidence="1">Uncharacterized protein</fullName>
    </submittedName>
</protein>
<dbReference type="RefSeq" id="WP_143076435.1">
    <property type="nucleotide sequence ID" value="NZ_FOVP01000053.1"/>
</dbReference>
<evidence type="ECO:0000313" key="1">
    <source>
        <dbReference type="EMBL" id="SFO42945.1"/>
    </source>
</evidence>
<organism evidence="1 2">
    <name type="scientific">Roseovarius lutimaris</name>
    <dbReference type="NCBI Taxonomy" id="1005928"/>
    <lineage>
        <taxon>Bacteria</taxon>
        <taxon>Pseudomonadati</taxon>
        <taxon>Pseudomonadota</taxon>
        <taxon>Alphaproteobacteria</taxon>
        <taxon>Rhodobacterales</taxon>
        <taxon>Roseobacteraceae</taxon>
        <taxon>Roseovarius</taxon>
    </lineage>
</organism>
<evidence type="ECO:0000313" key="2">
    <source>
        <dbReference type="Proteomes" id="UP000198599"/>
    </source>
</evidence>